<dbReference type="Proteomes" id="UP000807342">
    <property type="component" value="Unassembled WGS sequence"/>
</dbReference>
<keyword evidence="3" id="KW-1185">Reference proteome</keyword>
<gene>
    <name evidence="2" type="ORF">P691DRAFT_789330</name>
</gene>
<protein>
    <submittedName>
        <fullName evidence="2">Uncharacterized protein</fullName>
    </submittedName>
</protein>
<reference evidence="2" key="1">
    <citation type="submission" date="2020-11" db="EMBL/GenBank/DDBJ databases">
        <authorList>
            <consortium name="DOE Joint Genome Institute"/>
            <person name="Ahrendt S."/>
            <person name="Riley R."/>
            <person name="Andreopoulos W."/>
            <person name="Labutti K."/>
            <person name="Pangilinan J."/>
            <person name="Ruiz-Duenas F.J."/>
            <person name="Barrasa J.M."/>
            <person name="Sanchez-Garcia M."/>
            <person name="Camarero S."/>
            <person name="Miyauchi S."/>
            <person name="Serrano A."/>
            <person name="Linde D."/>
            <person name="Babiker R."/>
            <person name="Drula E."/>
            <person name="Ayuso-Fernandez I."/>
            <person name="Pacheco R."/>
            <person name="Padilla G."/>
            <person name="Ferreira P."/>
            <person name="Barriuso J."/>
            <person name="Kellner H."/>
            <person name="Castanera R."/>
            <person name="Alfaro M."/>
            <person name="Ramirez L."/>
            <person name="Pisabarro A.G."/>
            <person name="Kuo A."/>
            <person name="Tritt A."/>
            <person name="Lipzen A."/>
            <person name="He G."/>
            <person name="Yan M."/>
            <person name="Ng V."/>
            <person name="Cullen D."/>
            <person name="Martin F."/>
            <person name="Rosso M.-N."/>
            <person name="Henrissat B."/>
            <person name="Hibbett D."/>
            <person name="Martinez A.T."/>
            <person name="Grigoriev I.V."/>
        </authorList>
    </citation>
    <scope>NUCLEOTIDE SEQUENCE</scope>
    <source>
        <strain evidence="2">MF-IS2</strain>
    </source>
</reference>
<dbReference type="AlphaFoldDB" id="A0A9P5X3G2"/>
<feature type="compositionally biased region" description="Low complexity" evidence="1">
    <location>
        <begin position="318"/>
        <end position="331"/>
    </location>
</feature>
<proteinExistence type="predicted"/>
<evidence type="ECO:0000313" key="3">
    <source>
        <dbReference type="Proteomes" id="UP000807342"/>
    </source>
</evidence>
<evidence type="ECO:0000313" key="2">
    <source>
        <dbReference type="EMBL" id="KAF9442520.1"/>
    </source>
</evidence>
<dbReference type="EMBL" id="MU151617">
    <property type="protein sequence ID" value="KAF9442520.1"/>
    <property type="molecule type" value="Genomic_DNA"/>
</dbReference>
<sequence length="361" mass="38949">MPPCHSHPTQDEARASSTQLSNSLTAANTQVTTSIVAAVDIQDTTTIDPIVSGDMLELVQSLINAVNSPLTVNHELRATISPGGPWLGTAAPGALLHNFAAHWTTHASDVLTIHFPALFNHEVPGIRIRKYFDLFSSNCICGSNPQNNDNIQLTPFFKTDTERDCFTYLVKSDVIFNAAIDLVLDSSLNVNLNALLMFAPGRLRAHAATTAAATMANQVGMTLQDLVPTSDTSSLYNHFVGSCTHLWNSHINIPEICDGHGHLIHPNEYDNKLEHLMHITIEVVLKFWDIPAKGIKLHSCTYGLSLCHMQCAGDNNNTSNNDNGDDNVFGDSAGPSTPTPSPSKKAHHATDKAGDMAMAPA</sequence>
<organism evidence="2 3">
    <name type="scientific">Macrolepiota fuliginosa MF-IS2</name>
    <dbReference type="NCBI Taxonomy" id="1400762"/>
    <lineage>
        <taxon>Eukaryota</taxon>
        <taxon>Fungi</taxon>
        <taxon>Dikarya</taxon>
        <taxon>Basidiomycota</taxon>
        <taxon>Agaricomycotina</taxon>
        <taxon>Agaricomycetes</taxon>
        <taxon>Agaricomycetidae</taxon>
        <taxon>Agaricales</taxon>
        <taxon>Agaricineae</taxon>
        <taxon>Agaricaceae</taxon>
        <taxon>Macrolepiota</taxon>
    </lineage>
</organism>
<feature type="region of interest" description="Disordered" evidence="1">
    <location>
        <begin position="1"/>
        <end position="21"/>
    </location>
</feature>
<feature type="region of interest" description="Disordered" evidence="1">
    <location>
        <begin position="318"/>
        <end position="361"/>
    </location>
</feature>
<comment type="caution">
    <text evidence="2">The sequence shown here is derived from an EMBL/GenBank/DDBJ whole genome shotgun (WGS) entry which is preliminary data.</text>
</comment>
<evidence type="ECO:0000256" key="1">
    <source>
        <dbReference type="SAM" id="MobiDB-lite"/>
    </source>
</evidence>
<name>A0A9P5X3G2_9AGAR</name>
<accession>A0A9P5X3G2</accession>
<dbReference type="OrthoDB" id="3266728at2759"/>